<dbReference type="Gene3D" id="2.60.120.260">
    <property type="entry name" value="Galactose-binding domain-like"/>
    <property type="match status" value="1"/>
</dbReference>
<dbReference type="Proteomes" id="UP000297245">
    <property type="component" value="Unassembled WGS sequence"/>
</dbReference>
<sequence length="306" mass="33518">MELLPYNVTLSSQTACSIRYNPAPNLSANQTTGWKVSYTDGVRDLDYGNDVGVGVDLHQSSLENATMELDWVGTAVYLYGDANVGSYTISVDDGEETPGTPIGGLLGSKSSLQYGPHKISLRVVGGNLVSFQYAEATIGVGYPQSSPQNTTILAVKEDGTRNDFFAYSSNPSPGTEGWNVEIQESKPMPNGTTIPFPRQMRTNTKNATVSFTLTNTTAFFLRGAVNYDHTTKNAILTSNKDGSSENTTINDFSTIFDFGQILYWKSDLNRNETYNVQITNVDDSKFFSFGSLDLIDGYVPFNRVRE</sequence>
<gene>
    <name evidence="1" type="ORF">K435DRAFT_854077</name>
</gene>
<dbReference type="EMBL" id="ML179094">
    <property type="protein sequence ID" value="THV01104.1"/>
    <property type="molecule type" value="Genomic_DNA"/>
</dbReference>
<keyword evidence="2" id="KW-1185">Reference proteome</keyword>
<evidence type="ECO:0000313" key="2">
    <source>
        <dbReference type="Proteomes" id="UP000297245"/>
    </source>
</evidence>
<evidence type="ECO:0000313" key="1">
    <source>
        <dbReference type="EMBL" id="THV01104.1"/>
    </source>
</evidence>
<dbReference type="AlphaFoldDB" id="A0A4S8MG65"/>
<proteinExistence type="predicted"/>
<protein>
    <submittedName>
        <fullName evidence="1">Uncharacterized protein</fullName>
    </submittedName>
</protein>
<organism evidence="1 2">
    <name type="scientific">Dendrothele bispora (strain CBS 962.96)</name>
    <dbReference type="NCBI Taxonomy" id="1314807"/>
    <lineage>
        <taxon>Eukaryota</taxon>
        <taxon>Fungi</taxon>
        <taxon>Dikarya</taxon>
        <taxon>Basidiomycota</taxon>
        <taxon>Agaricomycotina</taxon>
        <taxon>Agaricomycetes</taxon>
        <taxon>Agaricomycetidae</taxon>
        <taxon>Agaricales</taxon>
        <taxon>Agaricales incertae sedis</taxon>
        <taxon>Dendrothele</taxon>
    </lineage>
</organism>
<reference evidence="1 2" key="1">
    <citation type="journal article" date="2019" name="Nat. Ecol. Evol.">
        <title>Megaphylogeny resolves global patterns of mushroom evolution.</title>
        <authorList>
            <person name="Varga T."/>
            <person name="Krizsan K."/>
            <person name="Foldi C."/>
            <person name="Dima B."/>
            <person name="Sanchez-Garcia M."/>
            <person name="Sanchez-Ramirez S."/>
            <person name="Szollosi G.J."/>
            <person name="Szarkandi J.G."/>
            <person name="Papp V."/>
            <person name="Albert L."/>
            <person name="Andreopoulos W."/>
            <person name="Angelini C."/>
            <person name="Antonin V."/>
            <person name="Barry K.W."/>
            <person name="Bougher N.L."/>
            <person name="Buchanan P."/>
            <person name="Buyck B."/>
            <person name="Bense V."/>
            <person name="Catcheside P."/>
            <person name="Chovatia M."/>
            <person name="Cooper J."/>
            <person name="Damon W."/>
            <person name="Desjardin D."/>
            <person name="Finy P."/>
            <person name="Geml J."/>
            <person name="Haridas S."/>
            <person name="Hughes K."/>
            <person name="Justo A."/>
            <person name="Karasinski D."/>
            <person name="Kautmanova I."/>
            <person name="Kiss B."/>
            <person name="Kocsube S."/>
            <person name="Kotiranta H."/>
            <person name="LaButti K.M."/>
            <person name="Lechner B.E."/>
            <person name="Liimatainen K."/>
            <person name="Lipzen A."/>
            <person name="Lukacs Z."/>
            <person name="Mihaltcheva S."/>
            <person name="Morgado L.N."/>
            <person name="Niskanen T."/>
            <person name="Noordeloos M.E."/>
            <person name="Ohm R.A."/>
            <person name="Ortiz-Santana B."/>
            <person name="Ovrebo C."/>
            <person name="Racz N."/>
            <person name="Riley R."/>
            <person name="Savchenko A."/>
            <person name="Shiryaev A."/>
            <person name="Soop K."/>
            <person name="Spirin V."/>
            <person name="Szebenyi C."/>
            <person name="Tomsovsky M."/>
            <person name="Tulloss R.E."/>
            <person name="Uehling J."/>
            <person name="Grigoriev I.V."/>
            <person name="Vagvolgyi C."/>
            <person name="Papp T."/>
            <person name="Martin F.M."/>
            <person name="Miettinen O."/>
            <person name="Hibbett D.S."/>
            <person name="Nagy L.G."/>
        </authorList>
    </citation>
    <scope>NUCLEOTIDE SEQUENCE [LARGE SCALE GENOMIC DNA]</scope>
    <source>
        <strain evidence="1 2">CBS 962.96</strain>
    </source>
</reference>
<accession>A0A4S8MG65</accession>
<dbReference type="OrthoDB" id="2576334at2759"/>
<name>A0A4S8MG65_DENBC</name>